<evidence type="ECO:0000313" key="2">
    <source>
        <dbReference type="EMBL" id="KAL1537971.1"/>
    </source>
</evidence>
<keyword evidence="1" id="KW-1133">Transmembrane helix</keyword>
<sequence>MEALWSLEEKWNLSTEKAIAIFTCASFLLVGICVAAAGAWRRRRRGRRESEPCKEAAPRRSMAVEVLLGSVGWSRRQGSEWEESRQPVVVKREGQSHNSTAAVWQRPILMGGKCELPRFSGLILYDQRGSPLHQCQHGIMCKQEMEMVSTPTTLRDLL</sequence>
<dbReference type="AlphaFoldDB" id="A0ABD1G4J4"/>
<accession>A0ABD1G4J4</accession>
<dbReference type="Proteomes" id="UP001567538">
    <property type="component" value="Unassembled WGS sequence"/>
</dbReference>
<gene>
    <name evidence="2" type="ORF">AAHA92_26765</name>
</gene>
<dbReference type="EMBL" id="JBEAFC010000010">
    <property type="protein sequence ID" value="KAL1537971.1"/>
    <property type="molecule type" value="Genomic_DNA"/>
</dbReference>
<evidence type="ECO:0000313" key="3">
    <source>
        <dbReference type="Proteomes" id="UP001567538"/>
    </source>
</evidence>
<keyword evidence="1" id="KW-0472">Membrane</keyword>
<feature type="transmembrane region" description="Helical" evidence="1">
    <location>
        <begin position="20"/>
        <end position="40"/>
    </location>
</feature>
<keyword evidence="1" id="KW-0812">Transmembrane</keyword>
<protein>
    <submittedName>
        <fullName evidence="2">Uncharacterized protein</fullName>
    </submittedName>
</protein>
<organism evidence="2 3">
    <name type="scientific">Salvia divinorum</name>
    <name type="common">Maria pastora</name>
    <name type="synonym">Diviner's sage</name>
    <dbReference type="NCBI Taxonomy" id="28513"/>
    <lineage>
        <taxon>Eukaryota</taxon>
        <taxon>Viridiplantae</taxon>
        <taxon>Streptophyta</taxon>
        <taxon>Embryophyta</taxon>
        <taxon>Tracheophyta</taxon>
        <taxon>Spermatophyta</taxon>
        <taxon>Magnoliopsida</taxon>
        <taxon>eudicotyledons</taxon>
        <taxon>Gunneridae</taxon>
        <taxon>Pentapetalae</taxon>
        <taxon>asterids</taxon>
        <taxon>lamiids</taxon>
        <taxon>Lamiales</taxon>
        <taxon>Lamiaceae</taxon>
        <taxon>Nepetoideae</taxon>
        <taxon>Mentheae</taxon>
        <taxon>Salviinae</taxon>
        <taxon>Salvia</taxon>
        <taxon>Salvia subgen. Calosphace</taxon>
    </lineage>
</organism>
<dbReference type="PANTHER" id="PTHR33237">
    <property type="entry name" value="F2P16.13 PROTEIN-RELATED"/>
    <property type="match status" value="1"/>
</dbReference>
<dbReference type="PANTHER" id="PTHR33237:SF21">
    <property type="entry name" value="TRANSMEMBRANE PROTEIN"/>
    <property type="match status" value="1"/>
</dbReference>
<proteinExistence type="predicted"/>
<reference evidence="2 3" key="1">
    <citation type="submission" date="2024-06" db="EMBL/GenBank/DDBJ databases">
        <title>A chromosome level genome sequence of Diviner's sage (Salvia divinorum).</title>
        <authorList>
            <person name="Ford S.A."/>
            <person name="Ro D.-K."/>
            <person name="Ness R.W."/>
            <person name="Phillips M.A."/>
        </authorList>
    </citation>
    <scope>NUCLEOTIDE SEQUENCE [LARGE SCALE GENOMIC DNA]</scope>
    <source>
        <strain evidence="2">SAF-2024a</strain>
        <tissue evidence="2">Leaf</tissue>
    </source>
</reference>
<keyword evidence="3" id="KW-1185">Reference proteome</keyword>
<evidence type="ECO:0000256" key="1">
    <source>
        <dbReference type="SAM" id="Phobius"/>
    </source>
</evidence>
<name>A0ABD1G4J4_SALDI</name>
<comment type="caution">
    <text evidence="2">The sequence shown here is derived from an EMBL/GenBank/DDBJ whole genome shotgun (WGS) entry which is preliminary data.</text>
</comment>